<feature type="domain" description="DUF4037" evidence="3">
    <location>
        <begin position="520"/>
        <end position="622"/>
    </location>
</feature>
<proteinExistence type="predicted"/>
<dbReference type="SMART" id="SM00028">
    <property type="entry name" value="TPR"/>
    <property type="match status" value="3"/>
</dbReference>
<evidence type="ECO:0000313" key="4">
    <source>
        <dbReference type="EMBL" id="PFG21286.1"/>
    </source>
</evidence>
<sequence length="716" mass="76068">MVLQVPRGGSAGTARWFCRYGAPAPCRDLRPARRRHPGARLVGQGKERIIATESTNTSASSTPTTAPFDTAPFDTAPFDTAAFLAGLDEIFAAHEGTTRAEPYLQAALTRAEQSRDAAARLTVLNEMVGFYRSTGTHDQACGRAEEALTIAAALAPGSDAHAATLTNAATALSAAGRYSEAVERYTQALEVAERAYGAGDRRLAALHNNLSILRSETGDPAGAIGELEAALAILEGGGTSGSDAVDSDAALDAATTHTNLALALFTLGRAEEAAAHAEASMAIYRGAHERNPHYASALAGHAEACFRMGRPAEAVDAYRRALDIIEECYGRASDAYAVTAENLAEAERALTGQATPAAGQATPATSPGGPTARGESAPSGTALPARAGTPVRPALQIDREYWERFGLPMLRERYPHHVGRIAAGLVGHGSECYGFDDAHSRDHDLGPGFCLWLTAEDYAEIGERLQADYEALPTTFGGLGPRLESGRAVGEQRRLGVFEIGDFYERITGYRRAPETVHEWLMLEEPTLAAVTNGAVFGDPLGEFRGVRDSFRLMPDDVRLALMARRLGMMAQAGQVKAPRMLERGQGEAAWLALGEFVRASASLVYLVNKPARVGYLPYYAWQFPALRRLSGRLGAKLPEVVEDLAAIVALASAACNGADAAAWAEVTQRIERVCAAVARVLSRSGLSDTADPFLETQRAQVAARIADPWLRGVSA</sequence>
<dbReference type="RefSeq" id="WP_098470140.1">
    <property type="nucleotide sequence ID" value="NZ_PDJD01000001.1"/>
</dbReference>
<dbReference type="Gene3D" id="1.25.40.10">
    <property type="entry name" value="Tetratricopeptide repeat domain"/>
    <property type="match status" value="2"/>
</dbReference>
<comment type="caution">
    <text evidence="4">The sequence shown here is derived from an EMBL/GenBank/DDBJ whole genome shotgun (WGS) entry which is preliminary data.</text>
</comment>
<dbReference type="Pfam" id="PF13424">
    <property type="entry name" value="TPR_12"/>
    <property type="match status" value="2"/>
</dbReference>
<feature type="region of interest" description="Disordered" evidence="2">
    <location>
        <begin position="353"/>
        <end position="389"/>
    </location>
</feature>
<organism evidence="4 5">
    <name type="scientific">Serinibacter salmoneus</name>
    <dbReference type="NCBI Taxonomy" id="556530"/>
    <lineage>
        <taxon>Bacteria</taxon>
        <taxon>Bacillati</taxon>
        <taxon>Actinomycetota</taxon>
        <taxon>Actinomycetes</taxon>
        <taxon>Micrococcales</taxon>
        <taxon>Beutenbergiaceae</taxon>
        <taxon>Serinibacter</taxon>
    </lineage>
</organism>
<dbReference type="PROSITE" id="PS50005">
    <property type="entry name" value="TPR"/>
    <property type="match status" value="1"/>
</dbReference>
<accession>A0A2A9D4M9</accession>
<evidence type="ECO:0000256" key="1">
    <source>
        <dbReference type="PROSITE-ProRule" id="PRU00339"/>
    </source>
</evidence>
<dbReference type="OrthoDB" id="3030at2"/>
<reference evidence="4 5" key="1">
    <citation type="submission" date="2017-10" db="EMBL/GenBank/DDBJ databases">
        <title>Sequencing the genomes of 1000 actinobacteria strains.</title>
        <authorList>
            <person name="Klenk H.-P."/>
        </authorList>
    </citation>
    <scope>NUCLEOTIDE SEQUENCE [LARGE SCALE GENOMIC DNA]</scope>
    <source>
        <strain evidence="4 5">DSM 21801</strain>
    </source>
</reference>
<dbReference type="PANTHER" id="PTHR19959:SF119">
    <property type="entry name" value="FUNGAL LIPASE-LIKE DOMAIN-CONTAINING PROTEIN"/>
    <property type="match status" value="1"/>
</dbReference>
<gene>
    <name evidence="4" type="ORF">ATL40_2913</name>
</gene>
<evidence type="ECO:0000256" key="2">
    <source>
        <dbReference type="SAM" id="MobiDB-lite"/>
    </source>
</evidence>
<dbReference type="PANTHER" id="PTHR19959">
    <property type="entry name" value="KINESIN LIGHT CHAIN"/>
    <property type="match status" value="1"/>
</dbReference>
<dbReference type="InterPro" id="IPR025117">
    <property type="entry name" value="DUF4037"/>
</dbReference>
<dbReference type="Proteomes" id="UP000224915">
    <property type="component" value="Unassembled WGS sequence"/>
</dbReference>
<feature type="repeat" description="TPR" evidence="1">
    <location>
        <begin position="162"/>
        <end position="195"/>
    </location>
</feature>
<keyword evidence="1" id="KW-0802">TPR repeat</keyword>
<dbReference type="AlphaFoldDB" id="A0A2A9D4M9"/>
<evidence type="ECO:0000313" key="5">
    <source>
        <dbReference type="Proteomes" id="UP000224915"/>
    </source>
</evidence>
<dbReference type="InterPro" id="IPR011990">
    <property type="entry name" value="TPR-like_helical_dom_sf"/>
</dbReference>
<dbReference type="Pfam" id="PF13228">
    <property type="entry name" value="DUF4037"/>
    <property type="match status" value="1"/>
</dbReference>
<dbReference type="InterPro" id="IPR019734">
    <property type="entry name" value="TPR_rpt"/>
</dbReference>
<protein>
    <submittedName>
        <fullName evidence="4">Tetratricopeptide (TPR) repeat protein</fullName>
    </submittedName>
</protein>
<keyword evidence="5" id="KW-1185">Reference proteome</keyword>
<evidence type="ECO:0000259" key="3">
    <source>
        <dbReference type="Pfam" id="PF13228"/>
    </source>
</evidence>
<feature type="compositionally biased region" description="Low complexity" evidence="2">
    <location>
        <begin position="353"/>
        <end position="372"/>
    </location>
</feature>
<dbReference type="SUPFAM" id="SSF48452">
    <property type="entry name" value="TPR-like"/>
    <property type="match status" value="1"/>
</dbReference>
<name>A0A2A9D4M9_9MICO</name>
<dbReference type="EMBL" id="PDJD01000001">
    <property type="protein sequence ID" value="PFG21286.1"/>
    <property type="molecule type" value="Genomic_DNA"/>
</dbReference>